<dbReference type="EMBL" id="AP024613">
    <property type="protein sequence ID" value="BCV44455.1"/>
    <property type="molecule type" value="Genomic_DNA"/>
</dbReference>
<dbReference type="Proteomes" id="UP000825078">
    <property type="component" value="Chromosome"/>
</dbReference>
<reference evidence="2" key="1">
    <citation type="submission" date="2021-05" db="EMBL/GenBank/DDBJ databases">
        <title>Molecular characterization for Shewanella algae harboring chromosomal blaOXA-55-like strains isolated from clinical and environment sample.</title>
        <authorList>
            <person name="Ohama Y."/>
            <person name="Aoki K."/>
            <person name="Harada S."/>
            <person name="Moriya K."/>
            <person name="Ishii Y."/>
            <person name="Tateda K."/>
        </authorList>
    </citation>
    <scope>NUCLEOTIDE SEQUENCE</scope>
    <source>
        <strain evidence="2">TUM17379</strain>
    </source>
</reference>
<proteinExistence type="predicted"/>
<dbReference type="AlphaFoldDB" id="A0AAD1K8D6"/>
<name>A0AAD1K8D6_9GAMM</name>
<evidence type="ECO:0000313" key="2">
    <source>
        <dbReference type="EMBL" id="BCV44455.1"/>
    </source>
</evidence>
<protein>
    <submittedName>
        <fullName evidence="2">Uncharacterized protein</fullName>
    </submittedName>
</protein>
<evidence type="ECO:0000256" key="1">
    <source>
        <dbReference type="SAM" id="Phobius"/>
    </source>
</evidence>
<organism evidence="2 3">
    <name type="scientific">Shewanella algae</name>
    <dbReference type="NCBI Taxonomy" id="38313"/>
    <lineage>
        <taxon>Bacteria</taxon>
        <taxon>Pseudomonadati</taxon>
        <taxon>Pseudomonadota</taxon>
        <taxon>Gammaproteobacteria</taxon>
        <taxon>Alteromonadales</taxon>
        <taxon>Shewanellaceae</taxon>
        <taxon>Shewanella</taxon>
    </lineage>
</organism>
<feature type="transmembrane region" description="Helical" evidence="1">
    <location>
        <begin position="55"/>
        <end position="78"/>
    </location>
</feature>
<keyword evidence="1" id="KW-1133">Transmembrane helix</keyword>
<evidence type="ECO:0000313" key="3">
    <source>
        <dbReference type="Proteomes" id="UP000825078"/>
    </source>
</evidence>
<sequence length="102" mass="11845">MDLVYGKGFYLIVKVMFYSGCLVTLIAVYEYFDPTIIEFMYGVPQTDIPNIKLPIGYRLISTMLNPINLGAYLCFFYISRISTLYKSNDKSFFFSILLFVQL</sequence>
<keyword evidence="1" id="KW-0472">Membrane</keyword>
<feature type="transmembrane region" description="Helical" evidence="1">
    <location>
        <begin position="12"/>
        <end position="32"/>
    </location>
</feature>
<gene>
    <name evidence="2" type="ORF">TUM17379_14730</name>
</gene>
<accession>A0AAD1K8D6</accession>
<keyword evidence="1" id="KW-0812">Transmembrane</keyword>